<name>A0ACD0WR43_CLALS</name>
<dbReference type="Proteomes" id="UP000326582">
    <property type="component" value="Chromosome 6"/>
</dbReference>
<accession>A0ACD0WR43</accession>
<sequence length="547" mass="60794">MLFGTTGDKMGRHPCLPAPTTSPHTSMPLWWSSHMTTSKIGVRHAGHGHTVNNKYGYIIFGVSVLYALLLASAHFLELRQWRRQKRPSRSSVWARINNAPFWVHTLLWAAIVVGLAFTNVHDLSQNWTVVVKRLGRLAFCLVPLDLALALRPCLLGQSYLELMPLHKWLSRLIILAGVVHGIGFFVKWTIQHQLGKAKRWANLAGIIVALFSIVLVVVSSRPVRRRFYSYFYAFHNFTVALFVLLMIWHARPGVSDFVLLSAALLLFQGASRVYNGYSVPGLTIVDADAASLRLLRLQKPNSFPSVWQPGSHIRVGLPLSSWQSWVFPAHPYTLCSSPANDTLNLVVKKGRRFEMLTSLEYRVSCPYASLPTPWLSTAENVHIVCGGSGISLGIPLYEYFDNKSSVLANLHWCVSNARDTFVLSELGVNNPVNVYVTSGKIDKLSYDDADNEDAGLLGAGDNIELEPIRAEDTSNPFTDDHAVNCAEQRIKTHAGRPNLSEILASFSETDDNAHKLLIVCGPVGLIRDVRAYGDAHGIAVFSELYNM</sequence>
<proteinExistence type="predicted"/>
<protein>
    <submittedName>
        <fullName evidence="1">Metalloreductase</fullName>
    </submittedName>
</protein>
<gene>
    <name evidence="1" type="ORF">EJF14_60358</name>
</gene>
<organism evidence="1 2">
    <name type="scientific">Clavispora lusitaniae</name>
    <name type="common">Candida lusitaniae</name>
    <dbReference type="NCBI Taxonomy" id="36911"/>
    <lineage>
        <taxon>Eukaryota</taxon>
        <taxon>Fungi</taxon>
        <taxon>Dikarya</taxon>
        <taxon>Ascomycota</taxon>
        <taxon>Saccharomycotina</taxon>
        <taxon>Pichiomycetes</taxon>
        <taxon>Metschnikowiaceae</taxon>
        <taxon>Clavispora</taxon>
    </lineage>
</organism>
<reference evidence="2" key="1">
    <citation type="journal article" date="2019" name="MBio">
        <title>Comparative genomics for the elucidation of multidrug resistance (MDR) in Candida lusitaniae.</title>
        <authorList>
            <person name="Kannan A."/>
            <person name="Asner S.A."/>
            <person name="Trachsel E."/>
            <person name="Kelly S."/>
            <person name="Parker J."/>
            <person name="Sanglard D."/>
        </authorList>
    </citation>
    <scope>NUCLEOTIDE SEQUENCE [LARGE SCALE GENOMIC DNA]</scope>
    <source>
        <strain evidence="2">P1</strain>
    </source>
</reference>
<evidence type="ECO:0000313" key="1">
    <source>
        <dbReference type="EMBL" id="QFZ29844.1"/>
    </source>
</evidence>
<dbReference type="EMBL" id="CP038489">
    <property type="protein sequence ID" value="QFZ29844.1"/>
    <property type="molecule type" value="Genomic_DNA"/>
</dbReference>
<evidence type="ECO:0000313" key="2">
    <source>
        <dbReference type="Proteomes" id="UP000326582"/>
    </source>
</evidence>
<keyword evidence="2" id="KW-1185">Reference proteome</keyword>